<keyword evidence="2 5" id="KW-0238">DNA-binding</keyword>
<evidence type="ECO:0000256" key="2">
    <source>
        <dbReference type="ARBA" id="ARBA00023125"/>
    </source>
</evidence>
<dbReference type="Pfam" id="PF12833">
    <property type="entry name" value="HTH_18"/>
    <property type="match status" value="1"/>
</dbReference>
<dbReference type="InterPro" id="IPR020449">
    <property type="entry name" value="Tscrpt_reg_AraC-type_HTH"/>
</dbReference>
<evidence type="ECO:0000259" key="4">
    <source>
        <dbReference type="PROSITE" id="PS01124"/>
    </source>
</evidence>
<dbReference type="STRING" id="720554.Clocl_0781"/>
<dbReference type="eggNOG" id="COG4936">
    <property type="taxonomic scope" value="Bacteria"/>
</dbReference>
<dbReference type="GO" id="GO:0043565">
    <property type="term" value="F:sequence-specific DNA binding"/>
    <property type="evidence" value="ECO:0007669"/>
    <property type="project" value="InterPro"/>
</dbReference>
<proteinExistence type="predicted"/>
<dbReference type="PANTHER" id="PTHR43280:SF2">
    <property type="entry name" value="HTH-TYPE TRANSCRIPTIONAL REGULATOR EXSA"/>
    <property type="match status" value="1"/>
</dbReference>
<evidence type="ECO:0000256" key="1">
    <source>
        <dbReference type="ARBA" id="ARBA00023015"/>
    </source>
</evidence>
<sequence>MNIQLRDTNEITFDLDKAIKSLKAYSQSTGIESFIIDSKGQCIHSFGKNTELCNLCQKLRDNTNKDSQCASVHLYGSYQAERFGGKYIFFCPMGFVHWAAPITVDDTLFGAFIGGPVLMLDPDEFMLNDIIKENGLNDEQVRELNEYIGKVPVIEPERVNNLAELLAIVAGNISKGNSLSYEQKGEAQEIQSDISEWIHYMKAIEQQESEYSTYPLEKEKLLLSKIALGDKQESQKILNEILGYVFFSSGNDFEVIRARTLELIVLLSRAAVEGGANVEEIFGLNYKYLSEIYQYKTVEDLTFWLSKIMARFTDCVFNLADIRHKDTIYKALDYIKRNYANPITLEEVANHVFLNPSYFSKIFKNEMKCTFVAYVNKVRINASKNLLLNNNIPLSDIIALVGFDDQSYFTKVFKKEVGITPGKFRATRGRG</sequence>
<dbReference type="Proteomes" id="UP000005435">
    <property type="component" value="Chromosome"/>
</dbReference>
<dbReference type="SUPFAM" id="SSF46689">
    <property type="entry name" value="Homeodomain-like"/>
    <property type="match status" value="2"/>
</dbReference>
<keyword evidence="3" id="KW-0804">Transcription</keyword>
<keyword evidence="1" id="KW-0805">Transcription regulation</keyword>
<evidence type="ECO:0000256" key="3">
    <source>
        <dbReference type="ARBA" id="ARBA00023163"/>
    </source>
</evidence>
<dbReference type="Gene3D" id="1.10.10.60">
    <property type="entry name" value="Homeodomain-like"/>
    <property type="match status" value="2"/>
</dbReference>
<dbReference type="Pfam" id="PF10114">
    <property type="entry name" value="PocR"/>
    <property type="match status" value="1"/>
</dbReference>
<organism evidence="5 6">
    <name type="scientific">Acetivibrio clariflavus (strain DSM 19732 / NBRC 101661 / EBR45)</name>
    <name type="common">Clostridium clariflavum</name>
    <dbReference type="NCBI Taxonomy" id="720554"/>
    <lineage>
        <taxon>Bacteria</taxon>
        <taxon>Bacillati</taxon>
        <taxon>Bacillota</taxon>
        <taxon>Clostridia</taxon>
        <taxon>Eubacteriales</taxon>
        <taxon>Oscillospiraceae</taxon>
        <taxon>Acetivibrio</taxon>
    </lineage>
</organism>
<dbReference type="SMART" id="SM00342">
    <property type="entry name" value="HTH_ARAC"/>
    <property type="match status" value="1"/>
</dbReference>
<dbReference type="PANTHER" id="PTHR43280">
    <property type="entry name" value="ARAC-FAMILY TRANSCRIPTIONAL REGULATOR"/>
    <property type="match status" value="1"/>
</dbReference>
<dbReference type="InterPro" id="IPR018062">
    <property type="entry name" value="HTH_AraC-typ_CS"/>
</dbReference>
<dbReference type="EMBL" id="CP003065">
    <property type="protein sequence ID" value="AEV67481.1"/>
    <property type="molecule type" value="Genomic_DNA"/>
</dbReference>
<evidence type="ECO:0000313" key="5">
    <source>
        <dbReference type="EMBL" id="AEV67481.1"/>
    </source>
</evidence>
<dbReference type="InterPro" id="IPR009057">
    <property type="entry name" value="Homeodomain-like_sf"/>
</dbReference>
<accession>G8LVC7</accession>
<dbReference type="GO" id="GO:0003700">
    <property type="term" value="F:DNA-binding transcription factor activity"/>
    <property type="evidence" value="ECO:0007669"/>
    <property type="project" value="InterPro"/>
</dbReference>
<dbReference type="OrthoDB" id="625043at2"/>
<feature type="domain" description="HTH araC/xylS-type" evidence="4">
    <location>
        <begin position="329"/>
        <end position="427"/>
    </location>
</feature>
<dbReference type="AlphaFoldDB" id="G8LVC7"/>
<name>G8LVC7_ACECE</name>
<dbReference type="InterPro" id="IPR018771">
    <property type="entry name" value="PocR_dom"/>
</dbReference>
<dbReference type="KEGG" id="ccl:Clocl_0781"/>
<reference evidence="6" key="1">
    <citation type="submission" date="2011-12" db="EMBL/GenBank/DDBJ databases">
        <title>Complete sequence of Clostridium clariflavum DSM 19732.</title>
        <authorList>
            <consortium name="US DOE Joint Genome Institute"/>
            <person name="Lucas S."/>
            <person name="Han J."/>
            <person name="Lapidus A."/>
            <person name="Cheng J.-F."/>
            <person name="Goodwin L."/>
            <person name="Pitluck S."/>
            <person name="Peters L."/>
            <person name="Teshima H."/>
            <person name="Detter J.C."/>
            <person name="Han C."/>
            <person name="Tapia R."/>
            <person name="Land M."/>
            <person name="Hauser L."/>
            <person name="Kyrpides N."/>
            <person name="Ivanova N."/>
            <person name="Pagani I."/>
            <person name="Kitzmiller T."/>
            <person name="Lynd L."/>
            <person name="Izquierdo J."/>
            <person name="Woyke T."/>
        </authorList>
    </citation>
    <scope>NUCLEOTIDE SEQUENCE [LARGE SCALE GENOMIC DNA]</scope>
    <source>
        <strain evidence="6">DSM 19732 / NBRC 101661 / EBR45</strain>
    </source>
</reference>
<evidence type="ECO:0000313" key="6">
    <source>
        <dbReference type="Proteomes" id="UP000005435"/>
    </source>
</evidence>
<keyword evidence="6" id="KW-1185">Reference proteome</keyword>
<dbReference type="PROSITE" id="PS00041">
    <property type="entry name" value="HTH_ARAC_FAMILY_1"/>
    <property type="match status" value="1"/>
</dbReference>
<reference evidence="5 6" key="2">
    <citation type="journal article" date="2012" name="Stand. Genomic Sci.">
        <title>Complete Genome Sequence of Clostridium clariflavum DSM 19732.</title>
        <authorList>
            <person name="Izquierdo J.A."/>
            <person name="Goodwin L."/>
            <person name="Davenport K.W."/>
            <person name="Teshima H."/>
            <person name="Bruce D."/>
            <person name="Detter C."/>
            <person name="Tapia R."/>
            <person name="Han S."/>
            <person name="Land M."/>
            <person name="Hauser L."/>
            <person name="Jeffries C.D."/>
            <person name="Han J."/>
            <person name="Pitluck S."/>
            <person name="Nolan M."/>
            <person name="Chen A."/>
            <person name="Huntemann M."/>
            <person name="Mavromatis K."/>
            <person name="Mikhailova N."/>
            <person name="Liolios K."/>
            <person name="Woyke T."/>
            <person name="Lynd L.R."/>
        </authorList>
    </citation>
    <scope>NUCLEOTIDE SEQUENCE [LARGE SCALE GENOMIC DNA]</scope>
    <source>
        <strain evidence="6">DSM 19732 / NBRC 101661 / EBR45</strain>
    </source>
</reference>
<dbReference type="RefSeq" id="WP_014254109.1">
    <property type="nucleotide sequence ID" value="NC_016627.1"/>
</dbReference>
<dbReference type="InterPro" id="IPR018060">
    <property type="entry name" value="HTH_AraC"/>
</dbReference>
<gene>
    <name evidence="5" type="ordered locus">Clocl_0781</name>
</gene>
<dbReference type="PROSITE" id="PS01124">
    <property type="entry name" value="HTH_ARAC_FAMILY_2"/>
    <property type="match status" value="1"/>
</dbReference>
<dbReference type="HOGENOM" id="CLU_036605_1_1_9"/>
<dbReference type="PRINTS" id="PR00032">
    <property type="entry name" value="HTHARAC"/>
</dbReference>
<protein>
    <submittedName>
        <fullName evidence="5">Response regulator containing CheY-like receiver domain and AraC-type DNA-binding domain</fullName>
    </submittedName>
</protein>
<dbReference type="eggNOG" id="COG2207">
    <property type="taxonomic scope" value="Bacteria"/>
</dbReference>